<dbReference type="SUPFAM" id="SSF54695">
    <property type="entry name" value="POZ domain"/>
    <property type="match status" value="1"/>
</dbReference>
<dbReference type="Proteomes" id="UP000019116">
    <property type="component" value="Chromosome 7A"/>
</dbReference>
<comment type="similarity">
    <text evidence="2">Belongs to the Tdpoz family.</text>
</comment>
<dbReference type="Gramene" id="TraesCS7A02G546900.1">
    <property type="protein sequence ID" value="TraesCS7A02G546900.1.cds1"/>
    <property type="gene ID" value="TraesCS7A02G546900"/>
</dbReference>
<protein>
    <submittedName>
        <fullName evidence="5">Uncharacterized protein</fullName>
    </submittedName>
</protein>
<accession>A0A3B6RSR4</accession>
<feature type="domain" description="BPM/SPOP BACK" evidence="4">
    <location>
        <begin position="75"/>
        <end position="129"/>
    </location>
</feature>
<evidence type="ECO:0000256" key="1">
    <source>
        <dbReference type="ARBA" id="ARBA00004906"/>
    </source>
</evidence>
<dbReference type="OMA" id="EAGENSW"/>
<feature type="domain" description="BTB" evidence="3">
    <location>
        <begin position="3"/>
        <end position="70"/>
    </location>
</feature>
<reference evidence="5" key="2">
    <citation type="submission" date="2018-10" db="UniProtKB">
        <authorList>
            <consortium name="EnsemblPlants"/>
        </authorList>
    </citation>
    <scope>IDENTIFICATION</scope>
</reference>
<dbReference type="OrthoDB" id="1878800at2759"/>
<dbReference type="AlphaFoldDB" id="A0A3B6RSR4"/>
<evidence type="ECO:0000259" key="4">
    <source>
        <dbReference type="Pfam" id="PF24570"/>
    </source>
</evidence>
<reference evidence="5" key="1">
    <citation type="submission" date="2018-08" db="EMBL/GenBank/DDBJ databases">
        <authorList>
            <person name="Rossello M."/>
        </authorList>
    </citation>
    <scope>NUCLEOTIDE SEQUENCE [LARGE SCALE GENOMIC DNA]</scope>
    <source>
        <strain evidence="5">cv. Chinese Spring</strain>
    </source>
</reference>
<dbReference type="EnsemblPlants" id="TraesCS7A02G546900.1">
    <property type="protein sequence ID" value="TraesCS7A02G546900.1.cds1"/>
    <property type="gene ID" value="TraesCS7A02G546900"/>
</dbReference>
<name>A0A3B6RSR4_WHEAT</name>
<dbReference type="Gene3D" id="1.25.40.420">
    <property type="match status" value="1"/>
</dbReference>
<evidence type="ECO:0000313" key="5">
    <source>
        <dbReference type="EnsemblPlants" id="TraesCS7A02G546900.1.cds1"/>
    </source>
</evidence>
<dbReference type="Pfam" id="PF24570">
    <property type="entry name" value="BACK_BPM_SPOP"/>
    <property type="match status" value="1"/>
</dbReference>
<proteinExistence type="inferred from homology"/>
<dbReference type="InterPro" id="IPR000210">
    <property type="entry name" value="BTB/POZ_dom"/>
</dbReference>
<dbReference type="GO" id="GO:0016567">
    <property type="term" value="P:protein ubiquitination"/>
    <property type="evidence" value="ECO:0007669"/>
    <property type="project" value="InterPro"/>
</dbReference>
<dbReference type="STRING" id="4565.A0A3B6RSR4"/>
<evidence type="ECO:0000259" key="3">
    <source>
        <dbReference type="Pfam" id="PF00651"/>
    </source>
</evidence>
<evidence type="ECO:0000256" key="2">
    <source>
        <dbReference type="ARBA" id="ARBA00010846"/>
    </source>
</evidence>
<dbReference type="PANTHER" id="PTHR26379">
    <property type="entry name" value="BTB/POZ AND MATH DOMAIN-CONTAINING PROTEIN 1"/>
    <property type="match status" value="1"/>
</dbReference>
<comment type="pathway">
    <text evidence="1">Protein modification; protein ubiquitination.</text>
</comment>
<sequence>MKEGTSTMVQVNDMDPNVFKTMLDFIYGDSLLVPEAGENSWVLLQHLLVAADRYDLQRLKHMCEKKLCEHISVSTATTVLALADEQGCGELKKACYGFLRCPVNLRAVVDTEGFDHIQGSCPHLIKDIIFGVLPS</sequence>
<organism evidence="5">
    <name type="scientific">Triticum aestivum</name>
    <name type="common">Wheat</name>
    <dbReference type="NCBI Taxonomy" id="4565"/>
    <lineage>
        <taxon>Eukaryota</taxon>
        <taxon>Viridiplantae</taxon>
        <taxon>Streptophyta</taxon>
        <taxon>Embryophyta</taxon>
        <taxon>Tracheophyta</taxon>
        <taxon>Spermatophyta</taxon>
        <taxon>Magnoliopsida</taxon>
        <taxon>Liliopsida</taxon>
        <taxon>Poales</taxon>
        <taxon>Poaceae</taxon>
        <taxon>BOP clade</taxon>
        <taxon>Pooideae</taxon>
        <taxon>Triticodae</taxon>
        <taxon>Triticeae</taxon>
        <taxon>Triticinae</taxon>
        <taxon>Triticum</taxon>
    </lineage>
</organism>
<keyword evidence="6" id="KW-1185">Reference proteome</keyword>
<dbReference type="Gramene" id="TraesCS7A03G1331200.1">
    <property type="protein sequence ID" value="TraesCS7A03G1331200.1.CDS1"/>
    <property type="gene ID" value="TraesCS7A03G1331200"/>
</dbReference>
<dbReference type="SMR" id="A0A3B6RSR4"/>
<dbReference type="Pfam" id="PF00651">
    <property type="entry name" value="BTB"/>
    <property type="match status" value="1"/>
</dbReference>
<dbReference type="InterPro" id="IPR056423">
    <property type="entry name" value="BACK_BPM_SPOP"/>
</dbReference>
<dbReference type="PANTHER" id="PTHR26379:SF381">
    <property type="entry name" value="OS10G0429300 PROTEIN"/>
    <property type="match status" value="1"/>
</dbReference>
<dbReference type="Gramene" id="TraesKAR7A01G0465370.1">
    <property type="protein sequence ID" value="cds.TraesKAR7A01G0465370.1"/>
    <property type="gene ID" value="TraesKAR7A01G0465370"/>
</dbReference>
<dbReference type="Gramene" id="TraesWEE_scaffold_042510_01G000100.1">
    <property type="protein sequence ID" value="TraesWEE_scaffold_042510_01G000100.1"/>
    <property type="gene ID" value="TraesWEE_scaffold_042510_01G000100"/>
</dbReference>
<evidence type="ECO:0000313" key="6">
    <source>
        <dbReference type="Proteomes" id="UP000019116"/>
    </source>
</evidence>
<dbReference type="InterPro" id="IPR011333">
    <property type="entry name" value="SKP1/BTB/POZ_sf"/>
</dbReference>
<dbReference type="InterPro" id="IPR045005">
    <property type="entry name" value="BPM1-6"/>
</dbReference>
<dbReference type="Gene3D" id="3.30.710.10">
    <property type="entry name" value="Potassium Channel Kv1.1, Chain A"/>
    <property type="match status" value="1"/>
</dbReference>